<dbReference type="Pfam" id="PF01411">
    <property type="entry name" value="tRNA-synt_2c"/>
    <property type="match status" value="1"/>
</dbReference>
<evidence type="ECO:0000256" key="4">
    <source>
        <dbReference type="ARBA" id="ARBA00022833"/>
    </source>
</evidence>
<dbReference type="PROSITE" id="PS50860">
    <property type="entry name" value="AA_TRNA_LIGASE_II_ALA"/>
    <property type="match status" value="1"/>
</dbReference>
<keyword evidence="6" id="KW-0436">Ligase</keyword>
<dbReference type="Pfam" id="PF07973">
    <property type="entry name" value="tRNA_SAD"/>
    <property type="match status" value="1"/>
</dbReference>
<evidence type="ECO:0000259" key="5">
    <source>
        <dbReference type="PROSITE" id="PS50860"/>
    </source>
</evidence>
<evidence type="ECO:0000313" key="6">
    <source>
        <dbReference type="EMBL" id="SHK70575.1"/>
    </source>
</evidence>
<dbReference type="GO" id="GO:0006419">
    <property type="term" value="P:alanyl-tRNA aminoacylation"/>
    <property type="evidence" value="ECO:0007669"/>
    <property type="project" value="InterPro"/>
</dbReference>
<keyword evidence="4" id="KW-0862">Zinc</keyword>
<comment type="cofactor">
    <cofactor evidence="1">
        <name>Zn(2+)</name>
        <dbReference type="ChEBI" id="CHEBI:29105"/>
    </cofactor>
</comment>
<dbReference type="InterPro" id="IPR018165">
    <property type="entry name" value="Ala-tRNA-synth_IIc_core"/>
</dbReference>
<sequence length="387" mass="42312">METVKLYYDNAYTMDFVGKVVSCDPKGKNFAVVLEGTYFYPEGGGQPADIGTLGGAKVTDVREKDGVISHITDKLLEVGAEVEGHIDWNHRFDLMQNHSGEHILSGIICGKYGCDNVGFHMGKDAILIDFNTKIPAEDLPVLERTANEAIWRNVASKVTYPSKEELEKLEYRSKKALEGKVRIMAIGEYDCCACCGTHVQKAGEIGMVKILSAQNYKGGTRLEIVCGMRALADYDEKTENAAAISELLSVPTGKIAKATEALLKERDELKQIISRMKWEKINNIAEKVGETPKACVFATDFDSKDMVHLADTILDKTGGTAAVFAPAGTGYAFVLMSRTEDMRPMAAEMKEAFGSKGGGKPEAVQGRAEAKEKELKGFFAEKGYTVF</sequence>
<keyword evidence="3" id="KW-0479">Metal-binding</keyword>
<evidence type="ECO:0000256" key="1">
    <source>
        <dbReference type="ARBA" id="ARBA00001947"/>
    </source>
</evidence>
<dbReference type="GO" id="GO:0003676">
    <property type="term" value="F:nucleic acid binding"/>
    <property type="evidence" value="ECO:0007669"/>
    <property type="project" value="InterPro"/>
</dbReference>
<reference evidence="6 7" key="1">
    <citation type="submission" date="2016-11" db="EMBL/GenBank/DDBJ databases">
        <authorList>
            <person name="Jaros S."/>
            <person name="Januszkiewicz K."/>
            <person name="Wedrychowicz H."/>
        </authorList>
    </citation>
    <scope>NUCLEOTIDE SEQUENCE [LARGE SCALE GENOMIC DNA]</scope>
    <source>
        <strain evidence="6 7">DSM 14214</strain>
    </source>
</reference>
<dbReference type="InterPro" id="IPR018163">
    <property type="entry name" value="Thr/Ala-tRNA-synth_IIc_edit"/>
</dbReference>
<comment type="subcellular location">
    <subcellularLocation>
        <location evidence="2">Cytoplasm</location>
    </subcellularLocation>
</comment>
<protein>
    <submittedName>
        <fullName evidence="6">Alanyl-tRNA synthetase</fullName>
    </submittedName>
</protein>
<dbReference type="InterPro" id="IPR009000">
    <property type="entry name" value="Transl_B-barrel_sf"/>
</dbReference>
<feature type="domain" description="Alanyl-transfer RNA synthetases family profile" evidence="5">
    <location>
        <begin position="1"/>
        <end position="236"/>
    </location>
</feature>
<dbReference type="GO" id="GO:0046872">
    <property type="term" value="F:metal ion binding"/>
    <property type="evidence" value="ECO:0007669"/>
    <property type="project" value="UniProtKB-KW"/>
</dbReference>
<dbReference type="Gene3D" id="2.40.30.130">
    <property type="match status" value="1"/>
</dbReference>
<evidence type="ECO:0000256" key="3">
    <source>
        <dbReference type="ARBA" id="ARBA00022723"/>
    </source>
</evidence>
<dbReference type="InterPro" id="IPR018164">
    <property type="entry name" value="Ala-tRNA-synth_IIc_N"/>
</dbReference>
<dbReference type="SUPFAM" id="SSF50447">
    <property type="entry name" value="Translation proteins"/>
    <property type="match status" value="1"/>
</dbReference>
<evidence type="ECO:0000256" key="2">
    <source>
        <dbReference type="ARBA" id="ARBA00004496"/>
    </source>
</evidence>
<dbReference type="InterPro" id="IPR051335">
    <property type="entry name" value="Alanyl-tRNA_Editing_Enzymes"/>
</dbReference>
<dbReference type="AlphaFoldDB" id="A0A1M6UMT9"/>
<keyword evidence="6" id="KW-0030">Aminoacyl-tRNA synthetase</keyword>
<dbReference type="InterPro" id="IPR012947">
    <property type="entry name" value="tRNA_SAD"/>
</dbReference>
<proteinExistence type="predicted"/>
<dbReference type="GO" id="GO:0004813">
    <property type="term" value="F:alanine-tRNA ligase activity"/>
    <property type="evidence" value="ECO:0007669"/>
    <property type="project" value="InterPro"/>
</dbReference>
<dbReference type="OrthoDB" id="9812949at2"/>
<dbReference type="SMART" id="SM00863">
    <property type="entry name" value="tRNA_SAD"/>
    <property type="match status" value="1"/>
</dbReference>
<dbReference type="Gene3D" id="3.30.980.10">
    <property type="entry name" value="Threonyl-trna Synthetase, Chain A, domain 2"/>
    <property type="match status" value="1"/>
</dbReference>
<dbReference type="Proteomes" id="UP000183975">
    <property type="component" value="Unassembled WGS sequence"/>
</dbReference>
<dbReference type="RefSeq" id="WP_072851773.1">
    <property type="nucleotide sequence ID" value="NZ_FRAH01000040.1"/>
</dbReference>
<gene>
    <name evidence="6" type="ORF">SAMN02745138_02206</name>
</gene>
<accession>A0A1M6UMT9</accession>
<dbReference type="GO" id="GO:0005524">
    <property type="term" value="F:ATP binding"/>
    <property type="evidence" value="ECO:0007669"/>
    <property type="project" value="InterPro"/>
</dbReference>
<dbReference type="PANTHER" id="PTHR43462:SF1">
    <property type="entry name" value="ALANYL-TRNA EDITING PROTEIN AARSD1"/>
    <property type="match status" value="1"/>
</dbReference>
<dbReference type="Gene3D" id="3.10.310.40">
    <property type="match status" value="1"/>
</dbReference>
<evidence type="ECO:0000313" key="7">
    <source>
        <dbReference type="Proteomes" id="UP000183975"/>
    </source>
</evidence>
<dbReference type="GO" id="GO:0002161">
    <property type="term" value="F:aminoacyl-tRNA deacylase activity"/>
    <property type="evidence" value="ECO:0007669"/>
    <property type="project" value="UniProtKB-ARBA"/>
</dbReference>
<keyword evidence="7" id="KW-1185">Reference proteome</keyword>
<dbReference type="PANTHER" id="PTHR43462">
    <property type="entry name" value="ALANYL-TRNA EDITING PROTEIN"/>
    <property type="match status" value="1"/>
</dbReference>
<name>A0A1M6UMT9_9FIRM</name>
<dbReference type="EMBL" id="FRAH01000040">
    <property type="protein sequence ID" value="SHK70575.1"/>
    <property type="molecule type" value="Genomic_DNA"/>
</dbReference>
<organism evidence="6 7">
    <name type="scientific">Anaerotignum lactatifermentans DSM 14214</name>
    <dbReference type="NCBI Taxonomy" id="1121323"/>
    <lineage>
        <taxon>Bacteria</taxon>
        <taxon>Bacillati</taxon>
        <taxon>Bacillota</taxon>
        <taxon>Clostridia</taxon>
        <taxon>Lachnospirales</taxon>
        <taxon>Anaerotignaceae</taxon>
        <taxon>Anaerotignum</taxon>
    </lineage>
</organism>
<dbReference type="GO" id="GO:0005737">
    <property type="term" value="C:cytoplasm"/>
    <property type="evidence" value="ECO:0007669"/>
    <property type="project" value="UniProtKB-SubCell"/>
</dbReference>
<dbReference type="SUPFAM" id="SSF55186">
    <property type="entry name" value="ThrRS/AlaRS common domain"/>
    <property type="match status" value="1"/>
</dbReference>